<feature type="transmembrane region" description="Helical" evidence="3">
    <location>
        <begin position="54"/>
        <end position="78"/>
    </location>
</feature>
<dbReference type="Proteomes" id="UP001149954">
    <property type="component" value="Unassembled WGS sequence"/>
</dbReference>
<evidence type="ECO:0000313" key="5">
    <source>
        <dbReference type="Proteomes" id="UP001149954"/>
    </source>
</evidence>
<comment type="similarity">
    <text evidence="1">Belongs to the ustYa family.</text>
</comment>
<organism evidence="4 5">
    <name type="scientific">Penicillium fimorum</name>
    <dbReference type="NCBI Taxonomy" id="1882269"/>
    <lineage>
        <taxon>Eukaryota</taxon>
        <taxon>Fungi</taxon>
        <taxon>Dikarya</taxon>
        <taxon>Ascomycota</taxon>
        <taxon>Pezizomycotina</taxon>
        <taxon>Eurotiomycetes</taxon>
        <taxon>Eurotiomycetidae</taxon>
        <taxon>Eurotiales</taxon>
        <taxon>Aspergillaceae</taxon>
        <taxon>Penicillium</taxon>
    </lineage>
</organism>
<keyword evidence="3" id="KW-1133">Transmembrane helix</keyword>
<evidence type="ECO:0008006" key="6">
    <source>
        <dbReference type="Google" id="ProtNLM"/>
    </source>
</evidence>
<keyword evidence="3" id="KW-0812">Transmembrane</keyword>
<feature type="region of interest" description="Disordered" evidence="2">
    <location>
        <begin position="270"/>
        <end position="294"/>
    </location>
</feature>
<dbReference type="OrthoDB" id="3687641at2759"/>
<dbReference type="AlphaFoldDB" id="A0A9W9XJY8"/>
<evidence type="ECO:0000256" key="3">
    <source>
        <dbReference type="SAM" id="Phobius"/>
    </source>
</evidence>
<dbReference type="EMBL" id="JAPWDS010000006">
    <property type="protein sequence ID" value="KAJ5494373.1"/>
    <property type="molecule type" value="Genomic_DNA"/>
</dbReference>
<comment type="caution">
    <text evidence="4">The sequence shown here is derived from an EMBL/GenBank/DDBJ whole genome shotgun (WGS) entry which is preliminary data.</text>
</comment>
<dbReference type="Pfam" id="PF11807">
    <property type="entry name" value="UstYa"/>
    <property type="match status" value="1"/>
</dbReference>
<name>A0A9W9XJY8_9EURO</name>
<proteinExistence type="inferred from homology"/>
<evidence type="ECO:0000256" key="1">
    <source>
        <dbReference type="ARBA" id="ARBA00035112"/>
    </source>
</evidence>
<dbReference type="InterPro" id="IPR021765">
    <property type="entry name" value="UstYa-like"/>
</dbReference>
<dbReference type="PANTHER" id="PTHR33365:SF13">
    <property type="entry name" value="TAT PATHWAY SIGNAL SEQUENCE"/>
    <property type="match status" value="1"/>
</dbReference>
<evidence type="ECO:0000313" key="4">
    <source>
        <dbReference type="EMBL" id="KAJ5494373.1"/>
    </source>
</evidence>
<dbReference type="PANTHER" id="PTHR33365">
    <property type="entry name" value="YALI0B05434P"/>
    <property type="match status" value="1"/>
</dbReference>
<dbReference type="GO" id="GO:0043386">
    <property type="term" value="P:mycotoxin biosynthetic process"/>
    <property type="evidence" value="ECO:0007669"/>
    <property type="project" value="InterPro"/>
</dbReference>
<accession>A0A9W9XJY8</accession>
<sequence>MLPSKAQSIIKMGLFDEASRVEDPTHEFNERLLAEEEGALWDDGKSSAPTYNSFVVCLFRASALVLVFLAGALFGFQWHGDLDSLCSRHVSQYSTVIKEVEIRYDLQEFNGSLLKENVFRQDAGPDVDAAWESRSELYRSVRIPPEDAEQSGLAADQVKINAKYGGGFPANVEGLHHLHCLNLLRQSLYYNYEYYHAKREGPFTNNEYIFRRHVSHCLDIIRQELMCTVDSGVLGQVWIYPENPEPYVDFNTQHRCKNFDAVRRWAEKNQLPQDPPADFLQPPSEGDRIYSQMP</sequence>
<evidence type="ECO:0000256" key="2">
    <source>
        <dbReference type="SAM" id="MobiDB-lite"/>
    </source>
</evidence>
<gene>
    <name evidence="4" type="ORF">N7463_010460</name>
</gene>
<reference evidence="4" key="1">
    <citation type="submission" date="2022-12" db="EMBL/GenBank/DDBJ databases">
        <authorList>
            <person name="Petersen C."/>
        </authorList>
    </citation>
    <scope>NUCLEOTIDE SEQUENCE</scope>
    <source>
        <strain evidence="4">IBT 29495</strain>
    </source>
</reference>
<keyword evidence="3" id="KW-0472">Membrane</keyword>
<protein>
    <recommendedName>
        <fullName evidence="6">Tat pathway signal sequence</fullName>
    </recommendedName>
</protein>
<keyword evidence="5" id="KW-1185">Reference proteome</keyword>
<reference evidence="4" key="2">
    <citation type="journal article" date="2023" name="IMA Fungus">
        <title>Comparative genomic study of the Penicillium genus elucidates a diverse pangenome and 15 lateral gene transfer events.</title>
        <authorList>
            <person name="Petersen C."/>
            <person name="Sorensen T."/>
            <person name="Nielsen M.R."/>
            <person name="Sondergaard T.E."/>
            <person name="Sorensen J.L."/>
            <person name="Fitzpatrick D.A."/>
            <person name="Frisvad J.C."/>
            <person name="Nielsen K.L."/>
        </authorList>
    </citation>
    <scope>NUCLEOTIDE SEQUENCE</scope>
    <source>
        <strain evidence="4">IBT 29495</strain>
    </source>
</reference>